<feature type="transmembrane region" description="Helical" evidence="1">
    <location>
        <begin position="214"/>
        <end position="232"/>
    </location>
</feature>
<dbReference type="RefSeq" id="WP_216984330.1">
    <property type="nucleotide sequence ID" value="NZ_CP077365.1"/>
</dbReference>
<reference evidence="2 3" key="1">
    <citation type="submission" date="2021-06" db="EMBL/GenBank/DDBJ databases">
        <title>FDA dAtabase for Regulatory Grade micrObial Sequences (FDA-ARGOS): Supporting development and validation of Infectious Disease Dx tests.</title>
        <authorList>
            <person name="Sproer C."/>
            <person name="Gronow S."/>
            <person name="Severitt S."/>
            <person name="Schroder I."/>
            <person name="Tallon L."/>
            <person name="Sadzewicz L."/>
            <person name="Zhao X."/>
            <person name="Boylan J."/>
            <person name="Ott S."/>
            <person name="Bowen H."/>
            <person name="Vavikolanu K."/>
            <person name="Mehta A."/>
            <person name="Aluvathingal J."/>
            <person name="Nadendla S."/>
            <person name="Lowell S."/>
            <person name="Myers T."/>
            <person name="Yan Y."/>
        </authorList>
    </citation>
    <scope>NUCLEOTIDE SEQUENCE [LARGE SCALE GENOMIC DNA]</scope>
    <source>
        <strain evidence="2 3">FDAARGOS 1400</strain>
    </source>
</reference>
<evidence type="ECO:0000256" key="1">
    <source>
        <dbReference type="SAM" id="Phobius"/>
    </source>
</evidence>
<evidence type="ECO:0000313" key="2">
    <source>
        <dbReference type="EMBL" id="QXB44911.1"/>
    </source>
</evidence>
<dbReference type="InterPro" id="IPR049458">
    <property type="entry name" value="EpsG-like"/>
</dbReference>
<keyword evidence="1" id="KW-0812">Transmembrane</keyword>
<name>A0ABX8KZC0_9GAMM</name>
<feature type="transmembrane region" description="Helical" evidence="1">
    <location>
        <begin position="146"/>
        <end position="169"/>
    </location>
</feature>
<dbReference type="EMBL" id="CP077365">
    <property type="protein sequence ID" value="QXB44911.1"/>
    <property type="molecule type" value="Genomic_DNA"/>
</dbReference>
<feature type="transmembrane region" description="Helical" evidence="1">
    <location>
        <begin position="176"/>
        <end position="194"/>
    </location>
</feature>
<feature type="transmembrane region" description="Helical" evidence="1">
    <location>
        <begin position="104"/>
        <end position="126"/>
    </location>
</feature>
<keyword evidence="1" id="KW-0472">Membrane</keyword>
<organism evidence="2 3">
    <name type="scientific">Acinetobacter seifertii</name>
    <dbReference type="NCBI Taxonomy" id="1530123"/>
    <lineage>
        <taxon>Bacteria</taxon>
        <taxon>Pseudomonadati</taxon>
        <taxon>Pseudomonadota</taxon>
        <taxon>Gammaproteobacteria</taxon>
        <taxon>Moraxellales</taxon>
        <taxon>Moraxellaceae</taxon>
        <taxon>Acinetobacter</taxon>
        <taxon>Acinetobacter calcoaceticus/baumannii complex</taxon>
    </lineage>
</organism>
<evidence type="ECO:0000313" key="3">
    <source>
        <dbReference type="Proteomes" id="UP000683517"/>
    </source>
</evidence>
<feature type="transmembrane region" description="Helical" evidence="1">
    <location>
        <begin position="244"/>
        <end position="260"/>
    </location>
</feature>
<accession>A0ABX8KZC0</accession>
<feature type="transmembrane region" description="Helical" evidence="1">
    <location>
        <begin position="71"/>
        <end position="92"/>
    </location>
</feature>
<feature type="transmembrane region" description="Helical" evidence="1">
    <location>
        <begin position="12"/>
        <end position="28"/>
    </location>
</feature>
<feature type="transmembrane region" description="Helical" evidence="1">
    <location>
        <begin position="296"/>
        <end position="313"/>
    </location>
</feature>
<sequence length="326" mass="38458">MSNFKVSKNSIITFFTIIVVFFIALTVSNRGPYVDNDYQAYEVMFENYSTSNVEPVYKIISMFLNSWDLDFSSLLFLFCFFSILLKIYSFILAKKIKLIGNEGFTYFIFIYFFCFFALWDLTQIRASLAVSFLMLSFFSLKPYKKAIFKILALLTHYSISFVLLFELIYSLVRRNIYLHLLFSLILCVCLFYLVGLTPYVVYDASSYSEKFNPISFKNLFIILTFFVVRLLFNRKDDNRYYIEKLSALSISLLIMYYVFGFKYPSIAIRVADYSLFFSVLSLVFVRNNGVLNIYKYVSLIVMAIYFTYIFYLSDTSIIHLDEWGIK</sequence>
<proteinExistence type="predicted"/>
<dbReference type="Pfam" id="PF14897">
    <property type="entry name" value="EpsG"/>
    <property type="match status" value="1"/>
</dbReference>
<gene>
    <name evidence="2" type="ORF">I6L30_10565</name>
</gene>
<protein>
    <submittedName>
        <fullName evidence="2">EpsG family protein</fullName>
    </submittedName>
</protein>
<dbReference type="Proteomes" id="UP000683517">
    <property type="component" value="Chromosome"/>
</dbReference>
<feature type="transmembrane region" description="Helical" evidence="1">
    <location>
        <begin position="266"/>
        <end position="284"/>
    </location>
</feature>
<keyword evidence="3" id="KW-1185">Reference proteome</keyword>
<keyword evidence="1" id="KW-1133">Transmembrane helix</keyword>